<dbReference type="Pfam" id="PF13189">
    <property type="entry name" value="Cytidylate_kin2"/>
    <property type="match status" value="1"/>
</dbReference>
<evidence type="ECO:0000313" key="1">
    <source>
        <dbReference type="EMBL" id="MCP1101491.1"/>
    </source>
</evidence>
<proteinExistence type="predicted"/>
<keyword evidence="2" id="KW-1185">Reference proteome</keyword>
<name>A0ABT1E6M5_9FIRM</name>
<sequence length="210" mass="23896">MKNHVVLTIGRQFGSGGHEIGNQVATRLNIPLYDKNLVRMAAEKLEISEDTAKEVDETTLNKFLATYLISPAEYVTYMSQEEYMPPLSDQMFEVQSGIIKDLADRGSCVIVGRCGDYVLKDNPNCLNVFIHGDKEDRVLRVAKLYKLTERKALDRMKKIDKQRETYYARYTGGSWGELGTHQIMLNSSKLGIEKTVDVLCDIYEGMKKRT</sequence>
<reference evidence="1 2" key="1">
    <citation type="journal article" date="2022" name="Genome Biol. Evol.">
        <title>Host diet, physiology and behaviors set the stage for Lachnospiraceae cladogenesis.</title>
        <authorList>
            <person name="Vera-Ponce De Leon A."/>
            <person name="Schneider M."/>
            <person name="Jahnes B.C."/>
            <person name="Sadowski V."/>
            <person name="Camuy-Velez L.A."/>
            <person name="Duan J."/>
            <person name="Sabree Z.L."/>
        </authorList>
    </citation>
    <scope>NUCLEOTIDE SEQUENCE [LARGE SCALE GENOMIC DNA]</scope>
    <source>
        <strain evidence="1 2">PAL113</strain>
    </source>
</reference>
<dbReference type="EMBL" id="JAMZFW010000003">
    <property type="protein sequence ID" value="MCP1101491.1"/>
    <property type="molecule type" value="Genomic_DNA"/>
</dbReference>
<comment type="caution">
    <text evidence="1">The sequence shown here is derived from an EMBL/GenBank/DDBJ whole genome shotgun (WGS) entry which is preliminary data.</text>
</comment>
<dbReference type="InterPro" id="IPR027417">
    <property type="entry name" value="P-loop_NTPase"/>
</dbReference>
<organism evidence="1 2">
    <name type="scientific">Aequitasia blattaphilus</name>
    <dbReference type="NCBI Taxonomy" id="2949332"/>
    <lineage>
        <taxon>Bacteria</taxon>
        <taxon>Bacillati</taxon>
        <taxon>Bacillota</taxon>
        <taxon>Clostridia</taxon>
        <taxon>Lachnospirales</taxon>
        <taxon>Lachnospiraceae</taxon>
        <taxon>Aequitasia</taxon>
    </lineage>
</organism>
<accession>A0ABT1E6M5</accession>
<gene>
    <name evidence="1" type="ORF">NK125_03565</name>
</gene>
<evidence type="ECO:0000313" key="2">
    <source>
        <dbReference type="Proteomes" id="UP001523566"/>
    </source>
</evidence>
<dbReference type="RefSeq" id="WP_262065273.1">
    <property type="nucleotide sequence ID" value="NZ_JAMXOD010000003.1"/>
</dbReference>
<protein>
    <submittedName>
        <fullName evidence="1">Cytidylate kinase-like family protein</fullName>
    </submittedName>
</protein>
<dbReference type="Gene3D" id="3.40.50.300">
    <property type="entry name" value="P-loop containing nucleotide triphosphate hydrolases"/>
    <property type="match status" value="1"/>
</dbReference>
<dbReference type="SUPFAM" id="SSF52540">
    <property type="entry name" value="P-loop containing nucleoside triphosphate hydrolases"/>
    <property type="match status" value="1"/>
</dbReference>
<dbReference type="Proteomes" id="UP001523566">
    <property type="component" value="Unassembled WGS sequence"/>
</dbReference>